<proteinExistence type="predicted"/>
<evidence type="ECO:0000256" key="2">
    <source>
        <dbReference type="PROSITE-ProRule" id="PRU00497"/>
    </source>
</evidence>
<dbReference type="GO" id="GO:0031012">
    <property type="term" value="C:extracellular matrix"/>
    <property type="evidence" value="ECO:0007669"/>
    <property type="project" value="TreeGrafter"/>
</dbReference>
<sequence length="261" mass="28999">LAAVLAVLSCVCSAPTPTPEEDYAPHDDYHDSDHDYYSAPGYDHLPQYIPVVLPKTAPIIVPDYNIAPFVPGYQGKSIAYDGKSIGYDGKSIGYDGKSIGGYDFPTKSIGVPVVLPHIGAPYDGAEYANYAPHHDHEHYSYPKYAFKYGVHDPHTGDIKQQWEERDGDKVKGMYSLVEPDGSIRVVEYTADDHNGFNAVVKKIGVSHHPSPVYPHHAPLVSYPSKSIDYPYSSYDYPSKSIDYLPSKSTDYYIPNKSIDYK</sequence>
<dbReference type="InterPro" id="IPR031311">
    <property type="entry name" value="CHIT_BIND_RR_consensus"/>
</dbReference>
<protein>
    <recommendedName>
        <fullName evidence="4">Cuticle protein 19</fullName>
    </recommendedName>
</protein>
<gene>
    <name evidence="3" type="ORF">g.10957</name>
</gene>
<dbReference type="PROSITE" id="PS00233">
    <property type="entry name" value="CHIT_BIND_RR_1"/>
    <property type="match status" value="1"/>
</dbReference>
<accession>A0A1B6GYE1</accession>
<dbReference type="AlphaFoldDB" id="A0A1B6GYE1"/>
<dbReference type="EMBL" id="GECZ01002330">
    <property type="protein sequence ID" value="JAS67439.1"/>
    <property type="molecule type" value="Transcribed_RNA"/>
</dbReference>
<evidence type="ECO:0000256" key="1">
    <source>
        <dbReference type="ARBA" id="ARBA00022460"/>
    </source>
</evidence>
<feature type="non-terminal residue" evidence="3">
    <location>
        <position position="1"/>
    </location>
</feature>
<dbReference type="PANTHER" id="PTHR12236:SF95">
    <property type="entry name" value="CUTICULAR PROTEIN 76BD, ISOFORM C-RELATED"/>
    <property type="match status" value="1"/>
</dbReference>
<dbReference type="PROSITE" id="PS51155">
    <property type="entry name" value="CHIT_BIND_RR_2"/>
    <property type="match status" value="1"/>
</dbReference>
<dbReference type="InterPro" id="IPR000618">
    <property type="entry name" value="Insect_cuticle"/>
</dbReference>
<name>A0A1B6GYE1_9HEMI</name>
<dbReference type="GO" id="GO:0005615">
    <property type="term" value="C:extracellular space"/>
    <property type="evidence" value="ECO:0007669"/>
    <property type="project" value="TreeGrafter"/>
</dbReference>
<keyword evidence="1 2" id="KW-0193">Cuticle</keyword>
<dbReference type="PANTHER" id="PTHR12236">
    <property type="entry name" value="STRUCTURAL CONTITUENT OF CUTICLE"/>
    <property type="match status" value="1"/>
</dbReference>
<dbReference type="GO" id="GO:0042302">
    <property type="term" value="F:structural constituent of cuticle"/>
    <property type="evidence" value="ECO:0007669"/>
    <property type="project" value="UniProtKB-UniRule"/>
</dbReference>
<dbReference type="PRINTS" id="PR00947">
    <property type="entry name" value="CUTICLE"/>
</dbReference>
<organism evidence="3">
    <name type="scientific">Cuerna arida</name>
    <dbReference type="NCBI Taxonomy" id="1464854"/>
    <lineage>
        <taxon>Eukaryota</taxon>
        <taxon>Metazoa</taxon>
        <taxon>Ecdysozoa</taxon>
        <taxon>Arthropoda</taxon>
        <taxon>Hexapoda</taxon>
        <taxon>Insecta</taxon>
        <taxon>Pterygota</taxon>
        <taxon>Neoptera</taxon>
        <taxon>Paraneoptera</taxon>
        <taxon>Hemiptera</taxon>
        <taxon>Auchenorrhyncha</taxon>
        <taxon>Membracoidea</taxon>
        <taxon>Cicadellidae</taxon>
        <taxon>Cicadellinae</taxon>
        <taxon>Proconiini</taxon>
        <taxon>Cuerna</taxon>
    </lineage>
</organism>
<evidence type="ECO:0008006" key="4">
    <source>
        <dbReference type="Google" id="ProtNLM"/>
    </source>
</evidence>
<reference evidence="3" key="1">
    <citation type="submission" date="2015-11" db="EMBL/GenBank/DDBJ databases">
        <title>De novo transcriptome assembly of four potential Pierce s Disease insect vectors from Arizona vineyards.</title>
        <authorList>
            <person name="Tassone E.E."/>
        </authorList>
    </citation>
    <scope>NUCLEOTIDE SEQUENCE</scope>
</reference>
<dbReference type="Pfam" id="PF00379">
    <property type="entry name" value="Chitin_bind_4"/>
    <property type="match status" value="1"/>
</dbReference>
<evidence type="ECO:0000313" key="3">
    <source>
        <dbReference type="EMBL" id="JAS67439.1"/>
    </source>
</evidence>
<dbReference type="InterPro" id="IPR051217">
    <property type="entry name" value="Insect_Cuticle_Struc_Prot"/>
</dbReference>